<dbReference type="STRING" id="658219.SAMN05216212_1741"/>
<comment type="similarity">
    <text evidence="1">Belongs to the peptidase A31 family.</text>
</comment>
<proteinExistence type="inferred from homology"/>
<dbReference type="GO" id="GO:0016485">
    <property type="term" value="P:protein processing"/>
    <property type="evidence" value="ECO:0007669"/>
    <property type="project" value="TreeGrafter"/>
</dbReference>
<sequence length="161" mass="16840">MSGWTIISLGSRFRGDDGVGPYVLDRLRGRFAGRVPLVENGGDMPRLLQDWSGRWVCLVDAVIAEGHAVGDIIRLDGLVEAVAPSPCTTSSHGLNLAEALEMGKVVGALPARLEIFAVCGADFTTGTALSRAVKSAAASVEMEILELLATPHGGPECTNTP</sequence>
<accession>A0A1G8ZT01</accession>
<protein>
    <submittedName>
        <fullName evidence="5">Hydrogenase maturation protease</fullName>
    </submittedName>
</protein>
<gene>
    <name evidence="5" type="ORF">SAMN05216212_1741</name>
</gene>
<dbReference type="EMBL" id="FNFH01000003">
    <property type="protein sequence ID" value="SDK18131.1"/>
    <property type="molecule type" value="Genomic_DNA"/>
</dbReference>
<dbReference type="Gene3D" id="3.40.50.1450">
    <property type="entry name" value="HybD-like"/>
    <property type="match status" value="1"/>
</dbReference>
<evidence type="ECO:0000256" key="4">
    <source>
        <dbReference type="ARBA" id="ARBA00022801"/>
    </source>
</evidence>
<organism evidence="5 6">
    <name type="scientific">Microbulbifer yueqingensis</name>
    <dbReference type="NCBI Taxonomy" id="658219"/>
    <lineage>
        <taxon>Bacteria</taxon>
        <taxon>Pseudomonadati</taxon>
        <taxon>Pseudomonadota</taxon>
        <taxon>Gammaproteobacteria</taxon>
        <taxon>Cellvibrionales</taxon>
        <taxon>Microbulbiferaceae</taxon>
        <taxon>Microbulbifer</taxon>
    </lineage>
</organism>
<dbReference type="Proteomes" id="UP000199305">
    <property type="component" value="Unassembled WGS sequence"/>
</dbReference>
<reference evidence="6" key="1">
    <citation type="submission" date="2016-10" db="EMBL/GenBank/DDBJ databases">
        <authorList>
            <person name="Varghese N."/>
            <person name="Submissions S."/>
        </authorList>
    </citation>
    <scope>NUCLEOTIDE SEQUENCE [LARGE SCALE GENOMIC DNA]</scope>
    <source>
        <strain evidence="6">CGMCC 1.10658</strain>
    </source>
</reference>
<keyword evidence="4" id="KW-0378">Hydrolase</keyword>
<dbReference type="InterPro" id="IPR000671">
    <property type="entry name" value="Peptidase_A31"/>
</dbReference>
<keyword evidence="3" id="KW-0064">Aspartyl protease</keyword>
<evidence type="ECO:0000313" key="5">
    <source>
        <dbReference type="EMBL" id="SDK18131.1"/>
    </source>
</evidence>
<dbReference type="PANTHER" id="PTHR30302:SF1">
    <property type="entry name" value="HYDROGENASE 2 MATURATION PROTEASE"/>
    <property type="match status" value="1"/>
</dbReference>
<evidence type="ECO:0000256" key="1">
    <source>
        <dbReference type="ARBA" id="ARBA00006814"/>
    </source>
</evidence>
<keyword evidence="6" id="KW-1185">Reference proteome</keyword>
<evidence type="ECO:0000256" key="3">
    <source>
        <dbReference type="ARBA" id="ARBA00022750"/>
    </source>
</evidence>
<dbReference type="PANTHER" id="PTHR30302">
    <property type="entry name" value="HYDROGENASE 1 MATURATION PROTEASE"/>
    <property type="match status" value="1"/>
</dbReference>
<dbReference type="NCBIfam" id="TIGR00072">
    <property type="entry name" value="hydrog_prot"/>
    <property type="match status" value="1"/>
</dbReference>
<dbReference type="GO" id="GO:0004190">
    <property type="term" value="F:aspartic-type endopeptidase activity"/>
    <property type="evidence" value="ECO:0007669"/>
    <property type="project" value="UniProtKB-KW"/>
</dbReference>
<dbReference type="RefSeq" id="WP_091512025.1">
    <property type="nucleotide sequence ID" value="NZ_FNFH01000003.1"/>
</dbReference>
<dbReference type="SUPFAM" id="SSF53163">
    <property type="entry name" value="HybD-like"/>
    <property type="match status" value="1"/>
</dbReference>
<keyword evidence="2 5" id="KW-0645">Protease</keyword>
<dbReference type="OrthoDB" id="9808862at2"/>
<evidence type="ECO:0000313" key="6">
    <source>
        <dbReference type="Proteomes" id="UP000199305"/>
    </source>
</evidence>
<dbReference type="InterPro" id="IPR023430">
    <property type="entry name" value="Pept_HybD-like_dom_sf"/>
</dbReference>
<dbReference type="Pfam" id="PF01750">
    <property type="entry name" value="HycI"/>
    <property type="match status" value="1"/>
</dbReference>
<evidence type="ECO:0000256" key="2">
    <source>
        <dbReference type="ARBA" id="ARBA00022670"/>
    </source>
</evidence>
<dbReference type="CDD" id="cd00518">
    <property type="entry name" value="H2MP"/>
    <property type="match status" value="1"/>
</dbReference>
<name>A0A1G8ZT01_9GAMM</name>
<dbReference type="GO" id="GO:0008047">
    <property type="term" value="F:enzyme activator activity"/>
    <property type="evidence" value="ECO:0007669"/>
    <property type="project" value="InterPro"/>
</dbReference>
<dbReference type="AlphaFoldDB" id="A0A1G8ZT01"/>